<dbReference type="Pfam" id="PF26089">
    <property type="entry name" value="PH_Niban2"/>
    <property type="match status" value="1"/>
</dbReference>
<evidence type="ECO:0000259" key="3">
    <source>
        <dbReference type="Pfam" id="PF26086"/>
    </source>
</evidence>
<dbReference type="Pfam" id="PF26086">
    <property type="entry name" value="Niban2"/>
    <property type="match status" value="1"/>
</dbReference>
<name>A0A8J6KYX0_MICOH</name>
<dbReference type="PANTHER" id="PTHR14392:SF4">
    <property type="entry name" value="PROTEIN NIBAN 3"/>
    <property type="match status" value="1"/>
</dbReference>
<reference evidence="4" key="1">
    <citation type="submission" date="2020-03" db="EMBL/GenBank/DDBJ databases">
        <title>Studies in the Genomics of Life Span.</title>
        <authorList>
            <person name="Glass D."/>
        </authorList>
    </citation>
    <scope>NUCLEOTIDE SEQUENCE</scope>
    <source>
        <strain evidence="4">LTLLF</strain>
        <tissue evidence="4">Muscle</tissue>
    </source>
</reference>
<dbReference type="SUPFAM" id="SSF50729">
    <property type="entry name" value="PH domain-like"/>
    <property type="match status" value="1"/>
</dbReference>
<evidence type="ECO:0000313" key="5">
    <source>
        <dbReference type="Proteomes" id="UP000710432"/>
    </source>
</evidence>
<dbReference type="InterPro" id="IPR026088">
    <property type="entry name" value="Niban-like"/>
</dbReference>
<dbReference type="EMBL" id="JAATJU010023231">
    <property type="protein sequence ID" value="KAH0508387.1"/>
    <property type="molecule type" value="Genomic_DNA"/>
</dbReference>
<dbReference type="CDD" id="cd23949">
    <property type="entry name" value="Niban-like"/>
    <property type="match status" value="1"/>
</dbReference>
<dbReference type="Proteomes" id="UP000710432">
    <property type="component" value="Unassembled WGS sequence"/>
</dbReference>
<feature type="domain" description="Niban 1/2/3" evidence="3">
    <location>
        <begin position="336"/>
        <end position="506"/>
    </location>
</feature>
<protein>
    <submittedName>
        <fullName evidence="4">Niban-like protein 2</fullName>
    </submittedName>
</protein>
<proteinExistence type="inferred from homology"/>
<dbReference type="PANTHER" id="PTHR14392">
    <property type="entry name" value="NIBAN FAMILY MEMBER"/>
    <property type="match status" value="1"/>
</dbReference>
<comment type="caution">
    <text evidence="4">The sequence shown here is derived from an EMBL/GenBank/DDBJ whole genome shotgun (WGS) entry which is preliminary data.</text>
</comment>
<gene>
    <name evidence="4" type="ORF">LTLLF_163580</name>
</gene>
<comment type="similarity">
    <text evidence="1">Belongs to the Niban family.</text>
</comment>
<dbReference type="Gene3D" id="2.30.29.30">
    <property type="entry name" value="Pleckstrin-homology domain (PH domain)/Phosphotyrosine-binding domain (PTB)"/>
    <property type="match status" value="1"/>
</dbReference>
<feature type="coiled-coil region" evidence="2">
    <location>
        <begin position="300"/>
        <end position="328"/>
    </location>
</feature>
<organism evidence="4 5">
    <name type="scientific">Microtus ochrogaster</name>
    <name type="common">Prairie vole</name>
    <dbReference type="NCBI Taxonomy" id="79684"/>
    <lineage>
        <taxon>Eukaryota</taxon>
        <taxon>Metazoa</taxon>
        <taxon>Chordata</taxon>
        <taxon>Craniata</taxon>
        <taxon>Vertebrata</taxon>
        <taxon>Euteleostomi</taxon>
        <taxon>Mammalia</taxon>
        <taxon>Eutheria</taxon>
        <taxon>Euarchontoglires</taxon>
        <taxon>Glires</taxon>
        <taxon>Rodentia</taxon>
        <taxon>Myomorpha</taxon>
        <taxon>Muroidea</taxon>
        <taxon>Cricetidae</taxon>
        <taxon>Arvicolinae</taxon>
        <taxon>Microtus</taxon>
    </lineage>
</organism>
<dbReference type="InterPro" id="IPR011993">
    <property type="entry name" value="PH-like_dom_sf"/>
</dbReference>
<evidence type="ECO:0000313" key="4">
    <source>
        <dbReference type="EMBL" id="KAH0508387.1"/>
    </source>
</evidence>
<evidence type="ECO:0000256" key="2">
    <source>
        <dbReference type="SAM" id="Coils"/>
    </source>
</evidence>
<dbReference type="InterPro" id="IPR059060">
    <property type="entry name" value="Niban_1/2/3_dom"/>
</dbReference>
<evidence type="ECO:0000256" key="1">
    <source>
        <dbReference type="ARBA" id="ARBA00010251"/>
    </source>
</evidence>
<accession>A0A8J6KYX0</accession>
<keyword evidence="2" id="KW-0175">Coiled coil</keyword>
<dbReference type="AlphaFoldDB" id="A0A8J6KYX0"/>
<sequence>MGVRPSSPLDKRQQQQLSGQVDGLLRAFLPCYRRQLAAAMLRQISRELEPQEPARCQLSHTKKLPRVREHQGPLTLLWGHPPQWQPTFCVLRGDGRLEWFSRKEEYESGGRTLGSTALTGYTLLTSQREYLCLLDDLCPSSSGDLAQEEPLRVLEEPVNFPLFLVHPFRAHLCFCAHTRGAQRAWRLSLQSAIRLRATVLQRSRAPAACAFLDTVQLYRRRRGFAGGDDATLGSDAEVLSAELMRELLPALRAQTLRSLRSTGRARARACSEFLDAVHSAVLARVSAGLRAFQPEKDALLAKLERTVRAELEQILQQRAQSARRLEAEIRDPLEACLCRMVDPQLPQIIHALLSLVEATLQAVRTLLIRGMDRLSHHLRKNPSGTRLRREVYEFGEIPWDPELMQACYREAERNRSHLAQLAEPFGFLGMQSLVFGAQDLAQQLMAAAVTTFLQLADKCLTSTLDCDQAAEQLEKVRGLVLKKLTSDSETSRWRFTRDWLLGIFWPFVWSQLGVSYNSEQPEVDGDILAVGSQALTTEGVCRDVIQGLLLQRVDRASQSFSFVSPAPLLQPPYLWTPRPHLQLVTCDIGIQVTVIISTDEGAETQV</sequence>